<sequence length="257" mass="28719">MCSSEALQEEFKFYGFYSIGQPVLESVVNFINLHNASIESVVSELVAFAGNRHEDATLTEQMIKEFKSGYFQKKKTAGRVHMEPTPPRYDLALKSDQDYNIMAAYGGSPVTPLPSAKRSQTTPDNSSSKRRSNVNTPVSNVSPLVGDTTPIRRRSCVTPSSKKYTKRANKSQVMMKYGDVDSVTDWAGQGADVDVSIARRDNSKFRYMFQKLQDKSHVLDRRVETLTESILQLYTAEIEECTDISEKTSSDVSVGLD</sequence>
<keyword evidence="6" id="KW-1185">Reference proteome</keyword>
<evidence type="ECO:0000313" key="6">
    <source>
        <dbReference type="Proteomes" id="UP000593567"/>
    </source>
</evidence>
<accession>A0A7J7JB18</accession>
<dbReference type="InterPro" id="IPR016722">
    <property type="entry name" value="DNA_pol_alpha_bsu"/>
</dbReference>
<dbReference type="Proteomes" id="UP000593567">
    <property type="component" value="Unassembled WGS sequence"/>
</dbReference>
<name>A0A7J7JB18_BUGNE</name>
<organism evidence="5 6">
    <name type="scientific">Bugula neritina</name>
    <name type="common">Brown bryozoan</name>
    <name type="synonym">Sertularia neritina</name>
    <dbReference type="NCBI Taxonomy" id="10212"/>
    <lineage>
        <taxon>Eukaryota</taxon>
        <taxon>Metazoa</taxon>
        <taxon>Spiralia</taxon>
        <taxon>Lophotrochozoa</taxon>
        <taxon>Bryozoa</taxon>
        <taxon>Gymnolaemata</taxon>
        <taxon>Cheilostomatida</taxon>
        <taxon>Flustrina</taxon>
        <taxon>Buguloidea</taxon>
        <taxon>Bugulidae</taxon>
        <taxon>Bugula</taxon>
    </lineage>
</organism>
<evidence type="ECO:0000259" key="4">
    <source>
        <dbReference type="Pfam" id="PF08418"/>
    </source>
</evidence>
<dbReference type="OrthoDB" id="336885at2759"/>
<feature type="domain" description="DNA polymerase alpha subunit B N-terminal" evidence="4">
    <location>
        <begin position="5"/>
        <end position="73"/>
    </location>
</feature>
<dbReference type="GO" id="GO:0005658">
    <property type="term" value="C:alpha DNA polymerase:primase complex"/>
    <property type="evidence" value="ECO:0007669"/>
    <property type="project" value="TreeGrafter"/>
</dbReference>
<dbReference type="InterPro" id="IPR013627">
    <property type="entry name" value="Pol_alpha_B_N"/>
</dbReference>
<dbReference type="PANTHER" id="PTHR23061">
    <property type="entry name" value="DNA POLYMERASE 2 ALPHA 70 KDA SUBUNIT"/>
    <property type="match status" value="1"/>
</dbReference>
<comment type="subcellular location">
    <subcellularLocation>
        <location evidence="1">Nucleus</location>
    </subcellularLocation>
</comment>
<proteinExistence type="predicted"/>
<gene>
    <name evidence="5" type="ORF">EB796_018565</name>
</gene>
<dbReference type="AlphaFoldDB" id="A0A7J7JB18"/>
<keyword evidence="2" id="KW-0539">Nucleus</keyword>
<feature type="compositionally biased region" description="Polar residues" evidence="3">
    <location>
        <begin position="133"/>
        <end position="142"/>
    </location>
</feature>
<protein>
    <submittedName>
        <fullName evidence="5">POLA2</fullName>
    </submittedName>
</protein>
<feature type="compositionally biased region" description="Polar residues" evidence="3">
    <location>
        <begin position="117"/>
        <end position="126"/>
    </location>
</feature>
<dbReference type="Pfam" id="PF08418">
    <property type="entry name" value="Pol_alpha_B_N"/>
    <property type="match status" value="1"/>
</dbReference>
<evidence type="ECO:0000313" key="5">
    <source>
        <dbReference type="EMBL" id="KAF6023143.1"/>
    </source>
</evidence>
<dbReference type="InterPro" id="IPR043034">
    <property type="entry name" value="DNA_pol_alpha_B_N_sf"/>
</dbReference>
<evidence type="ECO:0000256" key="3">
    <source>
        <dbReference type="SAM" id="MobiDB-lite"/>
    </source>
</evidence>
<evidence type="ECO:0000256" key="2">
    <source>
        <dbReference type="ARBA" id="ARBA00023242"/>
    </source>
</evidence>
<dbReference type="Gene3D" id="1.10.8.530">
    <property type="entry name" value="DNA polymerase alpha-primase, subunit B, N-terminal domain"/>
    <property type="match status" value="1"/>
</dbReference>
<dbReference type="GO" id="GO:0006270">
    <property type="term" value="P:DNA replication initiation"/>
    <property type="evidence" value="ECO:0007669"/>
    <property type="project" value="TreeGrafter"/>
</dbReference>
<reference evidence="5" key="1">
    <citation type="submission" date="2020-06" db="EMBL/GenBank/DDBJ databases">
        <title>Draft genome of Bugula neritina, a colonial animal packing powerful symbionts and potential medicines.</title>
        <authorList>
            <person name="Rayko M."/>
        </authorList>
    </citation>
    <scope>NUCLEOTIDE SEQUENCE [LARGE SCALE GENOMIC DNA]</scope>
    <source>
        <strain evidence="5">Kwan_BN1</strain>
    </source>
</reference>
<dbReference type="PANTHER" id="PTHR23061:SF12">
    <property type="entry name" value="DNA POLYMERASE ALPHA SUBUNIT B"/>
    <property type="match status" value="1"/>
</dbReference>
<dbReference type="EMBL" id="VXIV02002758">
    <property type="protein sequence ID" value="KAF6023143.1"/>
    <property type="molecule type" value="Genomic_DNA"/>
</dbReference>
<feature type="region of interest" description="Disordered" evidence="3">
    <location>
        <begin position="110"/>
        <end position="164"/>
    </location>
</feature>
<evidence type="ECO:0000256" key="1">
    <source>
        <dbReference type="ARBA" id="ARBA00004123"/>
    </source>
</evidence>
<comment type="caution">
    <text evidence="5">The sequence shown here is derived from an EMBL/GenBank/DDBJ whole genome shotgun (WGS) entry which is preliminary data.</text>
</comment>